<evidence type="ECO:0000256" key="11">
    <source>
        <dbReference type="SAM" id="Phobius"/>
    </source>
</evidence>
<dbReference type="Pfam" id="PF02743">
    <property type="entry name" value="dCache_1"/>
    <property type="match status" value="1"/>
</dbReference>
<evidence type="ECO:0000256" key="9">
    <source>
        <dbReference type="PROSITE-ProRule" id="PRU00284"/>
    </source>
</evidence>
<dbReference type="RefSeq" id="WP_207682276.1">
    <property type="nucleotide sequence ID" value="NZ_CP061800.1"/>
</dbReference>
<sequence>MESKKIFLTRTQAFFKHLTSLGAFRNIKESIRKKLLFWFIILGLIPLVILAGFAYYNSKKALMEKAFENLQTLESNKANAIRKHFADHHKDMKALMESVKTLRSKAFKQLVSIQQLKKGLIENYFSERLKNVDILSRMPLMAETMAAFKKAAGSVGGSEWRNVERIYGAFLVNFTENYGYYDTFLVSPQGDILYTVAQESDMGQNLKTGELKDGPAGEAFQNGLKGLTFQDFGEHTPTGGVPAAFISAPIKEKDQITGVVMVQVSIDQINAIMQERTGMGETGETYLVGEDRLFRSDSLYEKESTVMNPAFVVDTKEVSEALTGISGQGVVIDYRGEYALSSWMPVNIRGVTWAMMAETDVTEAFVPKEEGKDKDFLRKYKERYGYHDLYMINPDGYLFYSVEKGPDFRSNILTGPYKDSNLGRLVADVLEKKTFGMADFKKYAPRKDEPAAFLAIPVIGDDGEAQVILAAQLSIEQINKVMLDRTGLGETGETYLVGADKMFRSNSSFLKDSVMNPAQKVDTDASKNALNGKKGIDIIYDYRGTEVLSAWSSILVSPPSKVNPKGIKWAVIAQFDYSEVNRPVTWMLWISIFLFAGAAVTVITGAFILSEGLTTQVNHIMALFGEIGIGNFKARTPVVTQDELGTMAFSLNAMLDNLVSLVQTSEERDAMQASVMKLLTEISELAHGDLTKRAEVTEDFTGAIADSFNDMAEQIGHVVRNVKDVTLQVSATSKYVSDSTENLAETSEMQAARMAGAIEAINEMALSIQQVAENAGQCAVVSEDSTAHAKDGARAVRDTNGAMESIRDHVQETARAIKRLGESSQEIGNIVQLINDIADRTSILALNASIQAAMAGDAGRGFAVVAEEVQRLAERSTNATKQIDTLIKNIQGEISEAGTSMEESIQRVVEGSKLADGAYEKLQEIETVTTRLGDLIRSISMASKQQAAASENIAGIMEDVGKVSSQTSAASQQTASSMKSLAEMSDKLNESVSVFKLEEEEEDLK</sequence>
<feature type="coiled-coil region" evidence="10">
    <location>
        <begin position="56"/>
        <end position="83"/>
    </location>
</feature>
<feature type="domain" description="Methyl-accepting transducer" evidence="12">
    <location>
        <begin position="725"/>
        <end position="961"/>
    </location>
</feature>
<dbReference type="InterPro" id="IPR033479">
    <property type="entry name" value="dCache_1"/>
</dbReference>
<dbReference type="SMART" id="SM00283">
    <property type="entry name" value="MA"/>
    <property type="match status" value="1"/>
</dbReference>
<dbReference type="CDD" id="cd11386">
    <property type="entry name" value="MCP_signal"/>
    <property type="match status" value="1"/>
</dbReference>
<evidence type="ECO:0000313" key="14">
    <source>
        <dbReference type="EMBL" id="QTA86797.1"/>
    </source>
</evidence>
<dbReference type="SUPFAM" id="SSF58104">
    <property type="entry name" value="Methyl-accepting chemotaxis protein (MCP) signaling domain"/>
    <property type="match status" value="1"/>
</dbReference>
<dbReference type="KEGG" id="dmm:dnm_028210"/>
<organism evidence="14 15">
    <name type="scientific">Desulfonema magnum</name>
    <dbReference type="NCBI Taxonomy" id="45655"/>
    <lineage>
        <taxon>Bacteria</taxon>
        <taxon>Pseudomonadati</taxon>
        <taxon>Thermodesulfobacteriota</taxon>
        <taxon>Desulfobacteria</taxon>
        <taxon>Desulfobacterales</taxon>
        <taxon>Desulfococcaceae</taxon>
        <taxon>Desulfonema</taxon>
    </lineage>
</organism>
<dbReference type="AlphaFoldDB" id="A0A975BJM5"/>
<evidence type="ECO:0000256" key="10">
    <source>
        <dbReference type="SAM" id="Coils"/>
    </source>
</evidence>
<keyword evidence="7 9" id="KW-0807">Transducer</keyword>
<keyword evidence="6 11" id="KW-0472">Membrane</keyword>
<dbReference type="Gene3D" id="1.10.287.950">
    <property type="entry name" value="Methyl-accepting chemotaxis protein"/>
    <property type="match status" value="1"/>
</dbReference>
<dbReference type="EMBL" id="CP061800">
    <property type="protein sequence ID" value="QTA86797.1"/>
    <property type="molecule type" value="Genomic_DNA"/>
</dbReference>
<dbReference type="InterPro" id="IPR004089">
    <property type="entry name" value="MCPsignal_dom"/>
</dbReference>
<dbReference type="SMART" id="SM00304">
    <property type="entry name" value="HAMP"/>
    <property type="match status" value="2"/>
</dbReference>
<keyword evidence="4 11" id="KW-0812">Transmembrane</keyword>
<feature type="transmembrane region" description="Helical" evidence="11">
    <location>
        <begin position="35"/>
        <end position="56"/>
    </location>
</feature>
<dbReference type="PANTHER" id="PTHR32089:SF119">
    <property type="entry name" value="METHYL-ACCEPTING CHEMOTAXIS PROTEIN CTPL"/>
    <property type="match status" value="1"/>
</dbReference>
<keyword evidence="10" id="KW-0175">Coiled coil</keyword>
<keyword evidence="15" id="KW-1185">Reference proteome</keyword>
<evidence type="ECO:0000256" key="4">
    <source>
        <dbReference type="ARBA" id="ARBA00022692"/>
    </source>
</evidence>
<evidence type="ECO:0000256" key="2">
    <source>
        <dbReference type="ARBA" id="ARBA00022475"/>
    </source>
</evidence>
<feature type="domain" description="HAMP" evidence="13">
    <location>
        <begin position="611"/>
        <end position="663"/>
    </location>
</feature>
<dbReference type="PROSITE" id="PS50111">
    <property type="entry name" value="CHEMOTAXIS_TRANSDUC_2"/>
    <property type="match status" value="1"/>
</dbReference>
<dbReference type="PANTHER" id="PTHR32089">
    <property type="entry name" value="METHYL-ACCEPTING CHEMOTAXIS PROTEIN MCPB"/>
    <property type="match status" value="1"/>
</dbReference>
<keyword evidence="2" id="KW-1003">Cell membrane</keyword>
<dbReference type="Proteomes" id="UP000663722">
    <property type="component" value="Chromosome"/>
</dbReference>
<evidence type="ECO:0000256" key="5">
    <source>
        <dbReference type="ARBA" id="ARBA00022989"/>
    </source>
</evidence>
<evidence type="ECO:0000256" key="8">
    <source>
        <dbReference type="ARBA" id="ARBA00029447"/>
    </source>
</evidence>
<proteinExistence type="inferred from homology"/>
<protein>
    <submittedName>
        <fullName evidence="14">Methyl-accepting chemotaxis protein signailing-domain containing protein, HAMP domain-containing</fullName>
    </submittedName>
</protein>
<comment type="similarity">
    <text evidence="8">Belongs to the methyl-accepting chemotaxis (MCP) protein family.</text>
</comment>
<feature type="domain" description="HAMP" evidence="13">
    <location>
        <begin position="669"/>
        <end position="720"/>
    </location>
</feature>
<evidence type="ECO:0000256" key="1">
    <source>
        <dbReference type="ARBA" id="ARBA00004651"/>
    </source>
</evidence>
<evidence type="ECO:0000256" key="3">
    <source>
        <dbReference type="ARBA" id="ARBA00022500"/>
    </source>
</evidence>
<keyword evidence="3" id="KW-0145">Chemotaxis</keyword>
<keyword evidence="5 11" id="KW-1133">Transmembrane helix</keyword>
<dbReference type="GO" id="GO:0005886">
    <property type="term" value="C:plasma membrane"/>
    <property type="evidence" value="ECO:0007669"/>
    <property type="project" value="UniProtKB-SubCell"/>
</dbReference>
<reference evidence="14" key="1">
    <citation type="journal article" date="2021" name="Microb. Physiol.">
        <title>Proteogenomic Insights into the Physiology of Marine, Sulfate-Reducing, Filamentous Desulfonema limicola and Desulfonema magnum.</title>
        <authorList>
            <person name="Schnaars V."/>
            <person name="Wohlbrand L."/>
            <person name="Scheve S."/>
            <person name="Hinrichs C."/>
            <person name="Reinhardt R."/>
            <person name="Rabus R."/>
        </authorList>
    </citation>
    <scope>NUCLEOTIDE SEQUENCE</scope>
    <source>
        <strain evidence="14">4be13</strain>
    </source>
</reference>
<accession>A0A975BJM5</accession>
<name>A0A975BJM5_9BACT</name>
<evidence type="ECO:0000313" key="15">
    <source>
        <dbReference type="Proteomes" id="UP000663722"/>
    </source>
</evidence>
<dbReference type="InterPro" id="IPR003660">
    <property type="entry name" value="HAMP_dom"/>
</dbReference>
<dbReference type="FunFam" id="1.10.287.950:FF:000001">
    <property type="entry name" value="Methyl-accepting chemotaxis sensory transducer"/>
    <property type="match status" value="1"/>
</dbReference>
<dbReference type="Pfam" id="PF00015">
    <property type="entry name" value="MCPsignal"/>
    <property type="match status" value="1"/>
</dbReference>
<dbReference type="CDD" id="cd06225">
    <property type="entry name" value="HAMP"/>
    <property type="match status" value="2"/>
</dbReference>
<evidence type="ECO:0000259" key="13">
    <source>
        <dbReference type="PROSITE" id="PS50885"/>
    </source>
</evidence>
<dbReference type="Gene3D" id="3.30.450.20">
    <property type="entry name" value="PAS domain"/>
    <property type="match status" value="1"/>
</dbReference>
<dbReference type="GO" id="GO:0007165">
    <property type="term" value="P:signal transduction"/>
    <property type="evidence" value="ECO:0007669"/>
    <property type="project" value="UniProtKB-KW"/>
</dbReference>
<dbReference type="Gene3D" id="6.10.340.10">
    <property type="match status" value="1"/>
</dbReference>
<evidence type="ECO:0000259" key="12">
    <source>
        <dbReference type="PROSITE" id="PS50111"/>
    </source>
</evidence>
<evidence type="ECO:0000256" key="6">
    <source>
        <dbReference type="ARBA" id="ARBA00023136"/>
    </source>
</evidence>
<dbReference type="PROSITE" id="PS50885">
    <property type="entry name" value="HAMP"/>
    <property type="match status" value="2"/>
</dbReference>
<dbReference type="Pfam" id="PF00672">
    <property type="entry name" value="HAMP"/>
    <property type="match status" value="1"/>
</dbReference>
<gene>
    <name evidence="14" type="ORF">dnm_028210</name>
</gene>
<comment type="subcellular location">
    <subcellularLocation>
        <location evidence="1">Cell membrane</location>
        <topology evidence="1">Multi-pass membrane protein</topology>
    </subcellularLocation>
</comment>
<evidence type="ECO:0000256" key="7">
    <source>
        <dbReference type="ARBA" id="ARBA00023224"/>
    </source>
</evidence>
<dbReference type="GO" id="GO:0006935">
    <property type="term" value="P:chemotaxis"/>
    <property type="evidence" value="ECO:0007669"/>
    <property type="project" value="UniProtKB-KW"/>
</dbReference>